<sequence>MSLQEGEDEQQHKGEAACGGSHRDGSRSAPSKSVTGGGGQTRQHVDSLALRGKRVARALTYADVSCEILSKMGETAVARNPVLEEIYGPAGYRERSGDYYGGGSCSVRNGGGKKGGYAKTVSQGLVGVKSSGETPIYASKAAEVALDTNSSSNNRGSNSRFCERASNQIISGIGPPELGLNPMGVTSLSHMKEGTWHRLNVDMDKGSTKVQQIANTANPQVSVAASNTEAYDPDLPFVFRAGTSSARKIRKSKKEARGPDQGLMDLLCHESMFKVGSKRATGHHVINNSSQRSIVERIKEAVMEDVLGDFIPLNTGDGLITVNAYYNRNDI</sequence>
<evidence type="ECO:0000313" key="2">
    <source>
        <dbReference type="EMBL" id="OMO68795.1"/>
    </source>
</evidence>
<protein>
    <submittedName>
        <fullName evidence="2">Uncharacterized protein</fullName>
    </submittedName>
</protein>
<proteinExistence type="predicted"/>
<gene>
    <name evidence="2" type="ORF">COLO4_29409</name>
</gene>
<comment type="caution">
    <text evidence="2">The sequence shown here is derived from an EMBL/GenBank/DDBJ whole genome shotgun (WGS) entry which is preliminary data.</text>
</comment>
<evidence type="ECO:0000313" key="3">
    <source>
        <dbReference type="Proteomes" id="UP000187203"/>
    </source>
</evidence>
<accession>A0A1R3HES8</accession>
<organism evidence="2 3">
    <name type="scientific">Corchorus olitorius</name>
    <dbReference type="NCBI Taxonomy" id="93759"/>
    <lineage>
        <taxon>Eukaryota</taxon>
        <taxon>Viridiplantae</taxon>
        <taxon>Streptophyta</taxon>
        <taxon>Embryophyta</taxon>
        <taxon>Tracheophyta</taxon>
        <taxon>Spermatophyta</taxon>
        <taxon>Magnoliopsida</taxon>
        <taxon>eudicotyledons</taxon>
        <taxon>Gunneridae</taxon>
        <taxon>Pentapetalae</taxon>
        <taxon>rosids</taxon>
        <taxon>malvids</taxon>
        <taxon>Malvales</taxon>
        <taxon>Malvaceae</taxon>
        <taxon>Grewioideae</taxon>
        <taxon>Apeibeae</taxon>
        <taxon>Corchorus</taxon>
    </lineage>
</organism>
<feature type="compositionally biased region" description="Basic and acidic residues" evidence="1">
    <location>
        <begin position="9"/>
        <end position="26"/>
    </location>
</feature>
<keyword evidence="3" id="KW-1185">Reference proteome</keyword>
<name>A0A1R3HES8_9ROSI</name>
<feature type="region of interest" description="Disordered" evidence="1">
    <location>
        <begin position="1"/>
        <end position="46"/>
    </location>
</feature>
<evidence type="ECO:0000256" key="1">
    <source>
        <dbReference type="SAM" id="MobiDB-lite"/>
    </source>
</evidence>
<dbReference type="EMBL" id="AWUE01020346">
    <property type="protein sequence ID" value="OMO68795.1"/>
    <property type="molecule type" value="Genomic_DNA"/>
</dbReference>
<reference evidence="3" key="1">
    <citation type="submission" date="2013-09" db="EMBL/GenBank/DDBJ databases">
        <title>Corchorus olitorius genome sequencing.</title>
        <authorList>
            <person name="Alam M."/>
            <person name="Haque M.S."/>
            <person name="Islam M.S."/>
            <person name="Emdad E.M."/>
            <person name="Islam M.M."/>
            <person name="Ahmed B."/>
            <person name="Halim A."/>
            <person name="Hossen Q.M.M."/>
            <person name="Hossain M.Z."/>
            <person name="Ahmed R."/>
            <person name="Khan M.M."/>
            <person name="Islam R."/>
            <person name="Rashid M.M."/>
            <person name="Khan S.A."/>
            <person name="Rahman M.S."/>
            <person name="Alam M."/>
            <person name="Yahiya A.S."/>
            <person name="Khan M.S."/>
            <person name="Azam M.S."/>
            <person name="Haque T."/>
            <person name="Lashkar M.Z.H."/>
            <person name="Akhand A.I."/>
            <person name="Morshed G."/>
            <person name="Roy S."/>
            <person name="Uddin K.S."/>
            <person name="Rabeya T."/>
            <person name="Hossain A.S."/>
            <person name="Chowdhury A."/>
            <person name="Snigdha A.R."/>
            <person name="Mortoza M.S."/>
            <person name="Matin S.A."/>
            <person name="Hoque S.M.E."/>
            <person name="Islam M.K."/>
            <person name="Roy D.K."/>
            <person name="Haider R."/>
            <person name="Moosa M.M."/>
            <person name="Elias S.M."/>
            <person name="Hasan A.M."/>
            <person name="Jahan S."/>
            <person name="Shafiuddin M."/>
            <person name="Mahmood N."/>
            <person name="Shommy N.S."/>
        </authorList>
    </citation>
    <scope>NUCLEOTIDE SEQUENCE [LARGE SCALE GENOMIC DNA]</scope>
    <source>
        <strain evidence="3">cv. O-4</strain>
    </source>
</reference>
<dbReference type="Proteomes" id="UP000187203">
    <property type="component" value="Unassembled WGS sequence"/>
</dbReference>
<dbReference type="AlphaFoldDB" id="A0A1R3HES8"/>